<dbReference type="PROSITE" id="PS51007">
    <property type="entry name" value="CYTC"/>
    <property type="match status" value="1"/>
</dbReference>
<evidence type="ECO:0000256" key="3">
    <source>
        <dbReference type="ARBA" id="ARBA00023004"/>
    </source>
</evidence>
<dbReference type="InterPro" id="IPR050597">
    <property type="entry name" value="Cytochrome_c_Oxidase_Subunit"/>
</dbReference>
<dbReference type="STRING" id="1219032.GCA_001515545_01455"/>
<evidence type="ECO:0000256" key="4">
    <source>
        <dbReference type="PROSITE-ProRule" id="PRU00433"/>
    </source>
</evidence>
<evidence type="ECO:0000313" key="7">
    <source>
        <dbReference type="EMBL" id="PEH89085.1"/>
    </source>
</evidence>
<proteinExistence type="predicted"/>
<feature type="compositionally biased region" description="Pro residues" evidence="5">
    <location>
        <begin position="1"/>
        <end position="13"/>
    </location>
</feature>
<feature type="region of interest" description="Disordered" evidence="5">
    <location>
        <begin position="1"/>
        <end position="26"/>
    </location>
</feature>
<dbReference type="RefSeq" id="WP_066535000.1">
    <property type="nucleotide sequence ID" value="NZ_PDEA01000001.1"/>
</dbReference>
<dbReference type="SUPFAM" id="SSF46626">
    <property type="entry name" value="Cytochrome c"/>
    <property type="match status" value="2"/>
</dbReference>
<keyword evidence="1 4" id="KW-0349">Heme</keyword>
<evidence type="ECO:0000256" key="5">
    <source>
        <dbReference type="SAM" id="MobiDB-lite"/>
    </source>
</evidence>
<dbReference type="EMBL" id="PDEA01000001">
    <property type="protein sequence ID" value="PEH89085.1"/>
    <property type="molecule type" value="Genomic_DNA"/>
</dbReference>
<keyword evidence="2 4" id="KW-0479">Metal-binding</keyword>
<protein>
    <submittedName>
        <fullName evidence="7">Cytochrome C</fullName>
    </submittedName>
</protein>
<dbReference type="Gene3D" id="1.10.760.10">
    <property type="entry name" value="Cytochrome c-like domain"/>
    <property type="match status" value="2"/>
</dbReference>
<dbReference type="GO" id="GO:0046872">
    <property type="term" value="F:metal ion binding"/>
    <property type="evidence" value="ECO:0007669"/>
    <property type="project" value="UniProtKB-KW"/>
</dbReference>
<dbReference type="PANTHER" id="PTHR33751">
    <property type="entry name" value="CBB3-TYPE CYTOCHROME C OXIDASE SUBUNIT FIXP"/>
    <property type="match status" value="1"/>
</dbReference>
<organism evidence="7 8">
    <name type="scientific">Comamonas terrigena</name>
    <dbReference type="NCBI Taxonomy" id="32013"/>
    <lineage>
        <taxon>Bacteria</taxon>
        <taxon>Pseudomonadati</taxon>
        <taxon>Pseudomonadota</taxon>
        <taxon>Betaproteobacteria</taxon>
        <taxon>Burkholderiales</taxon>
        <taxon>Comamonadaceae</taxon>
        <taxon>Comamonas</taxon>
    </lineage>
</organism>
<evidence type="ECO:0000256" key="2">
    <source>
        <dbReference type="ARBA" id="ARBA00022723"/>
    </source>
</evidence>
<evidence type="ECO:0000313" key="8">
    <source>
        <dbReference type="Proteomes" id="UP000220246"/>
    </source>
</evidence>
<dbReference type="PANTHER" id="PTHR33751:SF11">
    <property type="entry name" value="BLL4483 PROTEIN"/>
    <property type="match status" value="1"/>
</dbReference>
<keyword evidence="3 4" id="KW-0408">Iron</keyword>
<dbReference type="OrthoDB" id="9773456at2"/>
<evidence type="ECO:0000256" key="1">
    <source>
        <dbReference type="ARBA" id="ARBA00022617"/>
    </source>
</evidence>
<gene>
    <name evidence="7" type="ORF">CRM82_11225</name>
</gene>
<dbReference type="GO" id="GO:0020037">
    <property type="term" value="F:heme binding"/>
    <property type="evidence" value="ECO:0007669"/>
    <property type="project" value="InterPro"/>
</dbReference>
<name>A0A2A7UUU4_COMTR</name>
<dbReference type="AlphaFoldDB" id="A0A2A7UUU4"/>
<keyword evidence="8" id="KW-1185">Reference proteome</keyword>
<dbReference type="InterPro" id="IPR009056">
    <property type="entry name" value="Cyt_c-like_dom"/>
</dbReference>
<comment type="caution">
    <text evidence="7">The sequence shown here is derived from an EMBL/GenBank/DDBJ whole genome shotgun (WGS) entry which is preliminary data.</text>
</comment>
<dbReference type="GO" id="GO:0009055">
    <property type="term" value="F:electron transfer activity"/>
    <property type="evidence" value="ECO:0007669"/>
    <property type="project" value="InterPro"/>
</dbReference>
<feature type="domain" description="Cytochrome c" evidence="6">
    <location>
        <begin position="122"/>
        <end position="212"/>
    </location>
</feature>
<evidence type="ECO:0000259" key="6">
    <source>
        <dbReference type="PROSITE" id="PS51007"/>
    </source>
</evidence>
<dbReference type="Proteomes" id="UP000220246">
    <property type="component" value="Unassembled WGS sequence"/>
</dbReference>
<feature type="compositionally biased region" description="Low complexity" evidence="5">
    <location>
        <begin position="14"/>
        <end position="23"/>
    </location>
</feature>
<reference evidence="8" key="1">
    <citation type="submission" date="2017-09" db="EMBL/GenBank/DDBJ databases">
        <title>FDA dAtabase for Regulatory Grade micrObial Sequences (FDA-ARGOS): Supporting development and validation of Infectious Disease Dx tests.</title>
        <authorList>
            <person name="Minogue T."/>
            <person name="Wolcott M."/>
            <person name="Wasieloski L."/>
            <person name="Aguilar W."/>
            <person name="Moore D."/>
            <person name="Tallon L."/>
            <person name="Sadzewicz L."/>
            <person name="Ott S."/>
            <person name="Zhao X."/>
            <person name="Nagaraj S."/>
            <person name="Vavikolanu K."/>
            <person name="Aluvathingal J."/>
            <person name="Nadendla S."/>
            <person name="Sichtig H."/>
        </authorList>
    </citation>
    <scope>NUCLEOTIDE SEQUENCE [LARGE SCALE GENOMIC DNA]</scope>
    <source>
        <strain evidence="8">FDAARGOS_394</strain>
    </source>
</reference>
<dbReference type="InterPro" id="IPR036909">
    <property type="entry name" value="Cyt_c-like_dom_sf"/>
</dbReference>
<accession>A0A2A7UUU4</accession>
<dbReference type="GeneID" id="80801181"/>
<sequence>MPSVAPQPSPLSPLSPALSAPSPWAGQGAVPSLQASHVAACTACHGPQGRATPSGYFPRIAGKPEEYLYQQLLNFRDGRRSYPLMGHLLQHLDDGMLRGMARYFAALDVPYPPPEPPASTAARLVRGAQLVRQGDAARGIPACTQCHGAQLTGSLPAVPGLLGLSRDYLNSQLGAWRAGRRAARAPDCMAQVAKGLALEDVADLSAWLATQPVPVHSKPSASAAVRWPLPCGAAPQPGEGRP</sequence>